<proteinExistence type="predicted"/>
<organism evidence="1 2">
    <name type="scientific">Sclerotinia nivalis</name>
    <dbReference type="NCBI Taxonomy" id="352851"/>
    <lineage>
        <taxon>Eukaryota</taxon>
        <taxon>Fungi</taxon>
        <taxon>Dikarya</taxon>
        <taxon>Ascomycota</taxon>
        <taxon>Pezizomycotina</taxon>
        <taxon>Leotiomycetes</taxon>
        <taxon>Helotiales</taxon>
        <taxon>Sclerotiniaceae</taxon>
        <taxon>Sclerotinia</taxon>
    </lineage>
</organism>
<comment type="caution">
    <text evidence="1">The sequence shown here is derived from an EMBL/GenBank/DDBJ whole genome shotgun (WGS) entry which is preliminary data.</text>
</comment>
<protein>
    <submittedName>
        <fullName evidence="1">Uncharacterized protein</fullName>
    </submittedName>
</protein>
<gene>
    <name evidence="1" type="ORF">OCU04_011558</name>
</gene>
<dbReference type="Proteomes" id="UP001152300">
    <property type="component" value="Unassembled WGS sequence"/>
</dbReference>
<dbReference type="AlphaFoldDB" id="A0A9X0ABR6"/>
<evidence type="ECO:0000313" key="1">
    <source>
        <dbReference type="EMBL" id="KAJ8059939.1"/>
    </source>
</evidence>
<dbReference type="EMBL" id="JAPEIS010000014">
    <property type="protein sequence ID" value="KAJ8059939.1"/>
    <property type="molecule type" value="Genomic_DNA"/>
</dbReference>
<evidence type="ECO:0000313" key="2">
    <source>
        <dbReference type="Proteomes" id="UP001152300"/>
    </source>
</evidence>
<name>A0A9X0ABR6_9HELO</name>
<keyword evidence="2" id="KW-1185">Reference proteome</keyword>
<sequence>MASGSTSTNNATPISIEGIRTEIQRVFGQWPTIIQILAELDTPITPNLATDPNEQTVYLNYIFFIIENRFTIQTTHIAIQTNKIEKFKTENIELLRILIGKQAQLNTDNAIINQKPTTPYQIQKDPFVFKDERSNILVRQKNYQS</sequence>
<accession>A0A9X0ABR6</accession>
<reference evidence="1" key="1">
    <citation type="submission" date="2022-11" db="EMBL/GenBank/DDBJ databases">
        <title>Genome Resource of Sclerotinia nivalis Strain SnTB1, a Plant Pathogen Isolated from American Ginseng.</title>
        <authorList>
            <person name="Fan S."/>
        </authorList>
    </citation>
    <scope>NUCLEOTIDE SEQUENCE</scope>
    <source>
        <strain evidence="1">SnTB1</strain>
    </source>
</reference>